<dbReference type="RefSeq" id="WP_377005852.1">
    <property type="nucleotide sequence ID" value="NZ_JBHSGG010000049.1"/>
</dbReference>
<evidence type="ECO:0000313" key="3">
    <source>
        <dbReference type="EMBL" id="MFC4729719.1"/>
    </source>
</evidence>
<reference evidence="4" key="1">
    <citation type="journal article" date="2019" name="Int. J. Syst. Evol. Microbiol.">
        <title>The Global Catalogue of Microorganisms (GCM) 10K type strain sequencing project: providing services to taxonomists for standard genome sequencing and annotation.</title>
        <authorList>
            <consortium name="The Broad Institute Genomics Platform"/>
            <consortium name="The Broad Institute Genome Sequencing Center for Infectious Disease"/>
            <person name="Wu L."/>
            <person name="Ma J."/>
        </authorList>
    </citation>
    <scope>NUCLEOTIDE SEQUENCE [LARGE SCALE GENOMIC DNA]</scope>
    <source>
        <strain evidence="4">CGMCC 1.13574</strain>
    </source>
</reference>
<name>A0ABV9NPZ4_9GAMM</name>
<keyword evidence="1" id="KW-0732">Signal</keyword>
<accession>A0ABV9NPZ4</accession>
<organism evidence="3 4">
    <name type="scientific">Coralloluteibacterium thermophilum</name>
    <dbReference type="NCBI Taxonomy" id="2707049"/>
    <lineage>
        <taxon>Bacteria</taxon>
        <taxon>Pseudomonadati</taxon>
        <taxon>Pseudomonadota</taxon>
        <taxon>Gammaproteobacteria</taxon>
        <taxon>Lysobacterales</taxon>
        <taxon>Lysobacteraceae</taxon>
        <taxon>Coralloluteibacterium</taxon>
    </lineage>
</organism>
<keyword evidence="4" id="KW-1185">Reference proteome</keyword>
<dbReference type="Pfam" id="PF07995">
    <property type="entry name" value="GSDH"/>
    <property type="match status" value="1"/>
</dbReference>
<dbReference type="Gene3D" id="2.120.10.30">
    <property type="entry name" value="TolB, C-terminal domain"/>
    <property type="match status" value="1"/>
</dbReference>
<dbReference type="PANTHER" id="PTHR19328">
    <property type="entry name" value="HEDGEHOG-INTERACTING PROTEIN"/>
    <property type="match status" value="1"/>
</dbReference>
<evidence type="ECO:0000313" key="4">
    <source>
        <dbReference type="Proteomes" id="UP001595892"/>
    </source>
</evidence>
<feature type="domain" description="Glucose/Sorbosone dehydrogenase" evidence="2">
    <location>
        <begin position="33"/>
        <end position="361"/>
    </location>
</feature>
<dbReference type="EC" id="1.1.5.-" evidence="3"/>
<dbReference type="EMBL" id="JBHSGG010000049">
    <property type="protein sequence ID" value="MFC4729719.1"/>
    <property type="molecule type" value="Genomic_DNA"/>
</dbReference>
<feature type="signal peptide" evidence="1">
    <location>
        <begin position="1"/>
        <end position="22"/>
    </location>
</feature>
<keyword evidence="3" id="KW-0560">Oxidoreductase</keyword>
<dbReference type="InterPro" id="IPR011041">
    <property type="entry name" value="Quinoprot_gluc/sorb_DH_b-prop"/>
</dbReference>
<evidence type="ECO:0000256" key="1">
    <source>
        <dbReference type="SAM" id="SignalP"/>
    </source>
</evidence>
<dbReference type="GO" id="GO:0016491">
    <property type="term" value="F:oxidoreductase activity"/>
    <property type="evidence" value="ECO:0007669"/>
    <property type="project" value="UniProtKB-KW"/>
</dbReference>
<proteinExistence type="predicted"/>
<dbReference type="InterPro" id="IPR012938">
    <property type="entry name" value="Glc/Sorbosone_DH"/>
</dbReference>
<dbReference type="PANTHER" id="PTHR19328:SF75">
    <property type="entry name" value="ALDOSE SUGAR DEHYDROGENASE YLII"/>
    <property type="match status" value="1"/>
</dbReference>
<dbReference type="SUPFAM" id="SSF50952">
    <property type="entry name" value="Soluble quinoprotein glucose dehydrogenase"/>
    <property type="match status" value="1"/>
</dbReference>
<dbReference type="InterPro" id="IPR011042">
    <property type="entry name" value="6-blade_b-propeller_TolB-like"/>
</dbReference>
<sequence length="365" mass="40335">MTRFLLTLSLTALFAIASVARAEYRVETVAEGLEHPWSLAFLPDGRMLVTERPGRLRVIENGQLREAPVEGVPPVLDAQQSGLLEVLPAPDFAETGTLFLSYVHGDRRANHTRLARARFDGERLHDVQPIFTTMPAKSGAVHGGGRLLLLSDGTLLMSMGDGFFFREESQKLDSHIGTVVRINTDGSVPEDNPFVGRADVLPEIYSYGHRHIQALVYDPATQRIYSHEHGPRGGDELNVLQPGGNYGWPLVSEGRDYSRALITPFTRMPGMIDPLLVWTPSIAPAGMALYDGDLFPQWRGDLFVAALAEKTIRRVSMSEDGTPGEQEIMLADLGERMRDVRVGPDGALYVLTDEEDGRLLRIVPR</sequence>
<dbReference type="Proteomes" id="UP001595892">
    <property type="component" value="Unassembled WGS sequence"/>
</dbReference>
<comment type="caution">
    <text evidence="3">The sequence shown here is derived from an EMBL/GenBank/DDBJ whole genome shotgun (WGS) entry which is preliminary data.</text>
</comment>
<protein>
    <submittedName>
        <fullName evidence="3">PQQ-dependent sugar dehydrogenase</fullName>
        <ecNumber evidence="3">1.1.5.-</ecNumber>
    </submittedName>
</protein>
<gene>
    <name evidence="3" type="ORF">ACFO3Q_16235</name>
</gene>
<evidence type="ECO:0000259" key="2">
    <source>
        <dbReference type="Pfam" id="PF07995"/>
    </source>
</evidence>
<feature type="chain" id="PRO_5046674258" evidence="1">
    <location>
        <begin position="23"/>
        <end position="365"/>
    </location>
</feature>